<dbReference type="Proteomes" id="UP000016900">
    <property type="component" value="Chromosome"/>
</dbReference>
<dbReference type="NCBIfam" id="TIGR01230">
    <property type="entry name" value="agmatinase"/>
    <property type="match status" value="1"/>
</dbReference>
<evidence type="ECO:0000256" key="2">
    <source>
        <dbReference type="ARBA" id="ARBA00022723"/>
    </source>
</evidence>
<evidence type="ECO:0000256" key="1">
    <source>
        <dbReference type="ARBA" id="ARBA00009227"/>
    </source>
</evidence>
<dbReference type="AlphaFoldDB" id="U3U2D9"/>
<dbReference type="SUPFAM" id="SSF52768">
    <property type="entry name" value="Arginase/deacetylase"/>
    <property type="match status" value="1"/>
</dbReference>
<dbReference type="PANTHER" id="PTHR11358">
    <property type="entry name" value="ARGINASE/AGMATINASE"/>
    <property type="match status" value="1"/>
</dbReference>
<keyword evidence="6" id="KW-1185">Reference proteome</keyword>
<dbReference type="Pfam" id="PF00491">
    <property type="entry name" value="Arginase"/>
    <property type="match status" value="1"/>
</dbReference>
<dbReference type="PATRIC" id="fig|1235990.3.peg.311"/>
<gene>
    <name evidence="5" type="primary">speB</name>
    <name evidence="5" type="ORF">HHS_03110</name>
</gene>
<comment type="similarity">
    <text evidence="1">Belongs to the arginase family. Agmatinase subfamily.</text>
</comment>
<dbReference type="eggNOG" id="COG0010">
    <property type="taxonomic scope" value="Bacteria"/>
</dbReference>
<sequence>MHSEKLLYNGKRMLTFGGDHYITLPLLRAYKKYFGKIALIHFDAHTDTYSSETIFDHGTIFSTALKEKLIDPICSIQIGIRTAFNRSIAFKVLDAQYVNDCNIDDILIHIKNTVKNLPVYLTFDIDCLDPVYAPGTGTPVIGGLTSDKTLRIIRRLRHINIVGMDIVEVAPFMIMLI</sequence>
<dbReference type="InterPro" id="IPR006035">
    <property type="entry name" value="Ureohydrolase"/>
</dbReference>
<dbReference type="KEGG" id="hhs:HHS_03110"/>
<accession>U3U2D9</accession>
<keyword evidence="3 4" id="KW-0378">Hydrolase</keyword>
<dbReference type="GO" id="GO:0046872">
    <property type="term" value="F:metal ion binding"/>
    <property type="evidence" value="ECO:0007669"/>
    <property type="project" value="UniProtKB-KW"/>
</dbReference>
<evidence type="ECO:0000256" key="4">
    <source>
        <dbReference type="RuleBase" id="RU003684"/>
    </source>
</evidence>
<keyword evidence="2" id="KW-0479">Metal-binding</keyword>
<protein>
    <submittedName>
        <fullName evidence="5">SpeB protein</fullName>
    </submittedName>
</protein>
<dbReference type="GO" id="GO:0008783">
    <property type="term" value="F:agmatinase activity"/>
    <property type="evidence" value="ECO:0007669"/>
    <property type="project" value="TreeGrafter"/>
</dbReference>
<proteinExistence type="inferred from homology"/>
<dbReference type="InterPro" id="IPR023696">
    <property type="entry name" value="Ureohydrolase_dom_sf"/>
</dbReference>
<evidence type="ECO:0000313" key="5">
    <source>
        <dbReference type="EMBL" id="BAO00281.1"/>
    </source>
</evidence>
<dbReference type="InterPro" id="IPR020855">
    <property type="entry name" value="Ureohydrolase_Mn_BS"/>
</dbReference>
<dbReference type="PROSITE" id="PS51409">
    <property type="entry name" value="ARGINASE_2"/>
    <property type="match status" value="1"/>
</dbReference>
<reference evidence="5 6" key="1">
    <citation type="submission" date="2012-10" db="EMBL/GenBank/DDBJ databases">
        <title>Genome sequence of the symbiont of the pentatomidae stink bug Halyomorpha halys.</title>
        <authorList>
            <person name="Kobayashi H."/>
            <person name="Fujii-Muramatsu R."/>
            <person name="Takeishi K."/>
            <person name="Noda H."/>
        </authorList>
    </citation>
    <scope>NUCLEOTIDE SEQUENCE [LARGE SCALE GENOMIC DNA]</scope>
</reference>
<evidence type="ECO:0000313" key="6">
    <source>
        <dbReference type="Proteomes" id="UP000016900"/>
    </source>
</evidence>
<dbReference type="Gene3D" id="3.40.800.10">
    <property type="entry name" value="Ureohydrolase domain"/>
    <property type="match status" value="1"/>
</dbReference>
<dbReference type="EMBL" id="AP012554">
    <property type="protein sequence ID" value="BAO00281.1"/>
    <property type="molecule type" value="Genomic_DNA"/>
</dbReference>
<dbReference type="PROSITE" id="PS01053">
    <property type="entry name" value="ARGINASE_1"/>
    <property type="match status" value="1"/>
</dbReference>
<dbReference type="GO" id="GO:0033389">
    <property type="term" value="P:putrescine biosynthetic process from arginine, via agmatine"/>
    <property type="evidence" value="ECO:0007669"/>
    <property type="project" value="TreeGrafter"/>
</dbReference>
<dbReference type="InterPro" id="IPR005925">
    <property type="entry name" value="Agmatinase-rel"/>
</dbReference>
<organism evidence="5 6">
    <name type="scientific">Candidatus Pantoea carbekii</name>
    <dbReference type="NCBI Taxonomy" id="1235990"/>
    <lineage>
        <taxon>Bacteria</taxon>
        <taxon>Pseudomonadati</taxon>
        <taxon>Pseudomonadota</taxon>
        <taxon>Gammaproteobacteria</taxon>
        <taxon>Enterobacterales</taxon>
        <taxon>Erwiniaceae</taxon>
        <taxon>Pantoea</taxon>
    </lineage>
</organism>
<name>U3U2D9_9GAMM</name>
<dbReference type="PANTHER" id="PTHR11358:SF26">
    <property type="entry name" value="GUANIDINO ACID HYDROLASE, MITOCHONDRIAL"/>
    <property type="match status" value="1"/>
</dbReference>
<evidence type="ECO:0000256" key="3">
    <source>
        <dbReference type="ARBA" id="ARBA00022801"/>
    </source>
</evidence>